<dbReference type="RefSeq" id="XP_011313850.1">
    <property type="nucleotide sequence ID" value="XM_011315548.1"/>
</dbReference>
<name>A0A9R1TQN5_9HYME</name>
<dbReference type="GO" id="GO:0035336">
    <property type="term" value="P:long-chain fatty-acyl-CoA metabolic process"/>
    <property type="evidence" value="ECO:0007669"/>
    <property type="project" value="TreeGrafter"/>
</dbReference>
<accession>A0A9R1TQN5</accession>
<dbReference type="CDD" id="cd05236">
    <property type="entry name" value="FAR-N_SDR_e"/>
    <property type="match status" value="1"/>
</dbReference>
<dbReference type="SUPFAM" id="SSF51735">
    <property type="entry name" value="NAD(P)-binding Rossmann-fold domains"/>
    <property type="match status" value="1"/>
</dbReference>
<dbReference type="GO" id="GO:0005777">
    <property type="term" value="C:peroxisome"/>
    <property type="evidence" value="ECO:0007669"/>
    <property type="project" value="TreeGrafter"/>
</dbReference>
<evidence type="ECO:0000256" key="10">
    <source>
        <dbReference type="RuleBase" id="RU363097"/>
    </source>
</evidence>
<dbReference type="InterPro" id="IPR033640">
    <property type="entry name" value="FAR_C"/>
</dbReference>
<keyword evidence="3 10" id="KW-0444">Lipid biosynthesis</keyword>
<comment type="catalytic activity">
    <reaction evidence="9 10">
        <text>a long-chain fatty acyl-CoA + 2 NADPH + 2 H(+) = a long-chain primary fatty alcohol + 2 NADP(+) + CoA</text>
        <dbReference type="Rhea" id="RHEA:52716"/>
        <dbReference type="ChEBI" id="CHEBI:15378"/>
        <dbReference type="ChEBI" id="CHEBI:57287"/>
        <dbReference type="ChEBI" id="CHEBI:57783"/>
        <dbReference type="ChEBI" id="CHEBI:58349"/>
        <dbReference type="ChEBI" id="CHEBI:77396"/>
        <dbReference type="ChEBI" id="CHEBI:83139"/>
        <dbReference type="EC" id="1.2.1.84"/>
    </reaction>
</comment>
<dbReference type="GO" id="GO:0080019">
    <property type="term" value="F:alcohol-forming very long-chain fatty acyl-CoA reductase activity"/>
    <property type="evidence" value="ECO:0007669"/>
    <property type="project" value="InterPro"/>
</dbReference>
<dbReference type="KEGG" id="fas:105273241"/>
<keyword evidence="4 10" id="KW-0812">Transmembrane</keyword>
<organism evidence="13 14">
    <name type="scientific">Fopius arisanus</name>
    <dbReference type="NCBI Taxonomy" id="64838"/>
    <lineage>
        <taxon>Eukaryota</taxon>
        <taxon>Metazoa</taxon>
        <taxon>Ecdysozoa</taxon>
        <taxon>Arthropoda</taxon>
        <taxon>Hexapoda</taxon>
        <taxon>Insecta</taxon>
        <taxon>Pterygota</taxon>
        <taxon>Neoptera</taxon>
        <taxon>Endopterygota</taxon>
        <taxon>Hymenoptera</taxon>
        <taxon>Apocrita</taxon>
        <taxon>Ichneumonoidea</taxon>
        <taxon>Braconidae</taxon>
        <taxon>Opiinae</taxon>
        <taxon>Fopius</taxon>
    </lineage>
</organism>
<comment type="subcellular location">
    <subcellularLocation>
        <location evidence="1">Membrane</location>
        <topology evidence="1">Multi-pass membrane protein</topology>
    </subcellularLocation>
</comment>
<evidence type="ECO:0000256" key="3">
    <source>
        <dbReference type="ARBA" id="ARBA00022516"/>
    </source>
</evidence>
<evidence type="ECO:0000256" key="8">
    <source>
        <dbReference type="ARBA" id="ARBA00023136"/>
    </source>
</evidence>
<feature type="domain" description="Thioester reductase (TE)" evidence="12">
    <location>
        <begin position="21"/>
        <end position="291"/>
    </location>
</feature>
<dbReference type="InterPro" id="IPR036291">
    <property type="entry name" value="NAD(P)-bd_dom_sf"/>
</dbReference>
<dbReference type="Proteomes" id="UP000694866">
    <property type="component" value="Unplaced"/>
</dbReference>
<keyword evidence="6 10" id="KW-1133">Transmembrane helix</keyword>
<sequence>MNKVDPLYSIPAFYAGKSVFITGASGFMGKILMEKLLRSCPDIREIFILVRGKRGAGVDDRLRKMLALPVFDRLRKECPSAFDKVIPIAGNTAEEGLAIPDVERRVLIERVSVIFHVAASVRFDDSLKDAIFLNTRSTRDICIIAAQMKNLKVFVHVSTTYCQADKPDVEERVYSFDVDWKKAITIAEKVDAELLKPLTAKYLDNFPNTYTFTKRLAEQIVSDYSHVIPCVIFRPSIVISSLSEPIAGWIDNFNGPVGMMIGGGKGILRILFGDERLNADFIPVDIAIKAMLTASWKRGLIPITADKSVHVYNCASADVKSVSFEELNNMGMRVIHEYPLEGNIWRPGAFHTKSKTVYYILVLLLHLLPGMVVDAIIKSTGRKPMLVNLHRKIYSANSALAYFLMNQWNFQNAKMRSLLSDVPPADVDDFGYEYASFDVNLYFKQCLIAAKQYLLKEDLANLPAARLHYERMVWIDKIFKTFFAAFIIWMSFHSGLINWTLSTLDSFGTILTST</sequence>
<evidence type="ECO:0000256" key="5">
    <source>
        <dbReference type="ARBA" id="ARBA00022857"/>
    </source>
</evidence>
<reference evidence="14" key="1">
    <citation type="submission" date="2025-08" db="UniProtKB">
        <authorList>
            <consortium name="RefSeq"/>
        </authorList>
    </citation>
    <scope>IDENTIFICATION</scope>
    <source>
        <strain evidence="14">USDA-PBARC FA_bdor</strain>
        <tissue evidence="14">Whole organism</tissue>
    </source>
</reference>
<dbReference type="CDD" id="cd09071">
    <property type="entry name" value="FAR_C"/>
    <property type="match status" value="1"/>
</dbReference>
<dbReference type="InterPro" id="IPR026055">
    <property type="entry name" value="FAR"/>
</dbReference>
<evidence type="ECO:0000313" key="14">
    <source>
        <dbReference type="RefSeq" id="XP_011313850.1"/>
    </source>
</evidence>
<comment type="function">
    <text evidence="10">Catalyzes the reduction of fatty acyl-CoA to fatty alcohols.</text>
</comment>
<evidence type="ECO:0000256" key="1">
    <source>
        <dbReference type="ARBA" id="ARBA00004141"/>
    </source>
</evidence>
<dbReference type="GeneID" id="105273241"/>
<dbReference type="GO" id="GO:0102965">
    <property type="term" value="F:alcohol-forming long-chain fatty acyl-CoA reductase activity"/>
    <property type="evidence" value="ECO:0007669"/>
    <property type="project" value="UniProtKB-EC"/>
</dbReference>
<feature type="domain" description="Fatty acyl-CoA reductase C-terminal" evidence="11">
    <location>
        <begin position="365"/>
        <end position="457"/>
    </location>
</feature>
<evidence type="ECO:0000256" key="9">
    <source>
        <dbReference type="ARBA" id="ARBA00052530"/>
    </source>
</evidence>
<keyword evidence="5 10" id="KW-0521">NADP</keyword>
<dbReference type="PANTHER" id="PTHR11011:SF24">
    <property type="entry name" value="FATTY ACYL-COA REDUCTASE"/>
    <property type="match status" value="1"/>
</dbReference>
<dbReference type="Pfam" id="PF03015">
    <property type="entry name" value="Sterile"/>
    <property type="match status" value="1"/>
</dbReference>
<dbReference type="EC" id="1.2.1.84" evidence="10"/>
<dbReference type="PANTHER" id="PTHR11011">
    <property type="entry name" value="MALE STERILITY PROTEIN 2-RELATED"/>
    <property type="match status" value="1"/>
</dbReference>
<dbReference type="FunFam" id="3.40.50.720:FF:000143">
    <property type="entry name" value="Fatty acyl-CoA reductase"/>
    <property type="match status" value="1"/>
</dbReference>
<protein>
    <recommendedName>
        <fullName evidence="10">Fatty acyl-CoA reductase</fullName>
        <ecNumber evidence="10">1.2.1.84</ecNumber>
    </recommendedName>
</protein>
<gene>
    <name evidence="14" type="primary">LOC105273241</name>
</gene>
<feature type="transmembrane region" description="Helical" evidence="10">
    <location>
        <begin position="481"/>
        <end position="501"/>
    </location>
</feature>
<keyword evidence="7 10" id="KW-0443">Lipid metabolism</keyword>
<comment type="similarity">
    <text evidence="2 10">Belongs to the fatty acyl-CoA reductase family.</text>
</comment>
<evidence type="ECO:0000313" key="13">
    <source>
        <dbReference type="Proteomes" id="UP000694866"/>
    </source>
</evidence>
<dbReference type="AlphaFoldDB" id="A0A9R1TQN5"/>
<proteinExistence type="inferred from homology"/>
<evidence type="ECO:0000256" key="6">
    <source>
        <dbReference type="ARBA" id="ARBA00022989"/>
    </source>
</evidence>
<dbReference type="GO" id="GO:0016020">
    <property type="term" value="C:membrane"/>
    <property type="evidence" value="ECO:0007669"/>
    <property type="project" value="UniProtKB-SubCell"/>
</dbReference>
<dbReference type="Pfam" id="PF07993">
    <property type="entry name" value="NAD_binding_4"/>
    <property type="match status" value="1"/>
</dbReference>
<evidence type="ECO:0000256" key="2">
    <source>
        <dbReference type="ARBA" id="ARBA00005928"/>
    </source>
</evidence>
<evidence type="ECO:0000259" key="12">
    <source>
        <dbReference type="Pfam" id="PF07993"/>
    </source>
</evidence>
<dbReference type="InterPro" id="IPR013120">
    <property type="entry name" value="FAR_NAD-bd"/>
</dbReference>
<evidence type="ECO:0000256" key="4">
    <source>
        <dbReference type="ARBA" id="ARBA00022692"/>
    </source>
</evidence>
<dbReference type="Gene3D" id="3.40.50.720">
    <property type="entry name" value="NAD(P)-binding Rossmann-like Domain"/>
    <property type="match status" value="1"/>
</dbReference>
<keyword evidence="13" id="KW-1185">Reference proteome</keyword>
<evidence type="ECO:0000256" key="7">
    <source>
        <dbReference type="ARBA" id="ARBA00023098"/>
    </source>
</evidence>
<keyword evidence="10" id="KW-0560">Oxidoreductase</keyword>
<feature type="transmembrane region" description="Helical" evidence="10">
    <location>
        <begin position="357"/>
        <end position="377"/>
    </location>
</feature>
<keyword evidence="8 10" id="KW-0472">Membrane</keyword>
<evidence type="ECO:0000259" key="11">
    <source>
        <dbReference type="Pfam" id="PF03015"/>
    </source>
</evidence>
<dbReference type="OrthoDB" id="429813at2759"/>